<dbReference type="InterPro" id="IPR014942">
    <property type="entry name" value="AbiEii"/>
</dbReference>
<dbReference type="RefSeq" id="WP_083048627.1">
    <property type="nucleotide sequence ID" value="NZ_MWQY01000003.1"/>
</dbReference>
<reference evidence="1 2" key="1">
    <citation type="submission" date="2017-03" db="EMBL/GenBank/DDBJ databases">
        <title>Draft Genome sequence of Marispirochaeta sp. strain JC444.</title>
        <authorList>
            <person name="Shivani Y."/>
            <person name="Subhash Y."/>
            <person name="Sasikala C."/>
            <person name="Ramana C."/>
        </authorList>
    </citation>
    <scope>NUCLEOTIDE SEQUENCE [LARGE SCALE GENOMIC DNA]</scope>
    <source>
        <strain evidence="1 2">JC444</strain>
    </source>
</reference>
<organism evidence="1 2">
    <name type="scientific">Marispirochaeta aestuarii</name>
    <dbReference type="NCBI Taxonomy" id="1963862"/>
    <lineage>
        <taxon>Bacteria</taxon>
        <taxon>Pseudomonadati</taxon>
        <taxon>Spirochaetota</taxon>
        <taxon>Spirochaetia</taxon>
        <taxon>Spirochaetales</taxon>
        <taxon>Spirochaetaceae</taxon>
        <taxon>Marispirochaeta</taxon>
    </lineage>
</organism>
<evidence type="ECO:0000313" key="2">
    <source>
        <dbReference type="Proteomes" id="UP000192343"/>
    </source>
</evidence>
<dbReference type="Proteomes" id="UP000192343">
    <property type="component" value="Unassembled WGS sequence"/>
</dbReference>
<gene>
    <name evidence="1" type="ORF">B4O97_04195</name>
</gene>
<keyword evidence="2" id="KW-1185">Reference proteome</keyword>
<comment type="caution">
    <text evidence="1">The sequence shown here is derived from an EMBL/GenBank/DDBJ whole genome shotgun (WGS) entry which is preliminary data.</text>
</comment>
<proteinExistence type="predicted"/>
<name>A0A1Y1S1M4_9SPIO</name>
<dbReference type="OrthoDB" id="41817at2"/>
<dbReference type="EMBL" id="MWQY01000003">
    <property type="protein sequence ID" value="ORC37399.1"/>
    <property type="molecule type" value="Genomic_DNA"/>
</dbReference>
<protein>
    <recommendedName>
        <fullName evidence="3">Nucleotidyltransferase</fullName>
    </recommendedName>
</protein>
<sequence length="323" mass="36893">MILSPAEILPIAESTGFNPIMIEKVIHLMNLLNGLNSHPFLKRKWVLKGGTALNLFIFDLPRLSVDIDLNYIGAIDREQMIEDRPKIEQAVQAVFSREGFAIKRIPSEHAGGKWILNYQTYAGHPGNLEVDFNFMFRQPLWEPVIKTSKSLGPFTVSNIPVLDFHELAAGKLAALLARTQARDLYDSVQILNQMTLDKSSLRVAFVVYGGMNRIDWRTISVDDIRFNPEDLARKLQPVLHDHSILKDITAQEYGEKLVVECQKQISKVLPLQNSEKQFLDLLLDKGEIKPELLTIDSELQEKIIRHPLLQWKAVNVRKHRGFE</sequence>
<evidence type="ECO:0008006" key="3">
    <source>
        <dbReference type="Google" id="ProtNLM"/>
    </source>
</evidence>
<accession>A0A1Y1S1M4</accession>
<dbReference type="STRING" id="1963862.B4O97_04195"/>
<dbReference type="Pfam" id="PF08843">
    <property type="entry name" value="AbiEii"/>
    <property type="match status" value="1"/>
</dbReference>
<evidence type="ECO:0000313" key="1">
    <source>
        <dbReference type="EMBL" id="ORC37399.1"/>
    </source>
</evidence>
<dbReference type="AlphaFoldDB" id="A0A1Y1S1M4"/>
<dbReference type="Gene3D" id="3.10.450.620">
    <property type="entry name" value="JHP933, nucleotidyltransferase-like core domain"/>
    <property type="match status" value="1"/>
</dbReference>